<reference evidence="3 4" key="1">
    <citation type="submission" date="2019-06" db="EMBL/GenBank/DDBJ databases">
        <title>Whole genome shotgun sequence of Microbacterium liquefaciens NBRC 15037.</title>
        <authorList>
            <person name="Hosoyama A."/>
            <person name="Uohara A."/>
            <person name="Ohji S."/>
            <person name="Ichikawa N."/>
        </authorList>
    </citation>
    <scope>NUCLEOTIDE SEQUENCE [LARGE SCALE GENOMIC DNA]</scope>
    <source>
        <strain evidence="3 4">NBRC 15037</strain>
    </source>
</reference>
<evidence type="ECO:0000256" key="1">
    <source>
        <dbReference type="ARBA" id="ARBA00009235"/>
    </source>
</evidence>
<evidence type="ECO:0000313" key="3">
    <source>
        <dbReference type="EMBL" id="GEC76220.1"/>
    </source>
</evidence>
<dbReference type="NCBIfam" id="TIGR03127">
    <property type="entry name" value="RuMP_HxlB"/>
    <property type="match status" value="1"/>
</dbReference>
<organism evidence="3 4">
    <name type="scientific">Microbacterium maritypicum</name>
    <name type="common">Microbacterium liquefaciens</name>
    <dbReference type="NCBI Taxonomy" id="33918"/>
    <lineage>
        <taxon>Bacteria</taxon>
        <taxon>Bacillati</taxon>
        <taxon>Actinomycetota</taxon>
        <taxon>Actinomycetes</taxon>
        <taxon>Micrococcales</taxon>
        <taxon>Microbacteriaceae</taxon>
        <taxon>Microbacterium</taxon>
    </lineage>
</organism>
<dbReference type="InterPro" id="IPR001347">
    <property type="entry name" value="SIS_dom"/>
</dbReference>
<dbReference type="InterPro" id="IPR017552">
    <property type="entry name" value="PHI/rmpB"/>
</dbReference>
<dbReference type="GO" id="GO:0097367">
    <property type="term" value="F:carbohydrate derivative binding"/>
    <property type="evidence" value="ECO:0007669"/>
    <property type="project" value="InterPro"/>
</dbReference>
<dbReference type="PROSITE" id="PS51464">
    <property type="entry name" value="SIS"/>
    <property type="match status" value="1"/>
</dbReference>
<dbReference type="PANTHER" id="PTHR43443">
    <property type="entry name" value="3-HEXULOSE-6-PHOSPHATE ISOMERASE"/>
    <property type="match status" value="1"/>
</dbReference>
<comment type="similarity">
    <text evidence="1">Belongs to the SIS family. PHI subfamily.</text>
</comment>
<dbReference type="GO" id="GO:1901135">
    <property type="term" value="P:carbohydrate derivative metabolic process"/>
    <property type="evidence" value="ECO:0007669"/>
    <property type="project" value="InterPro"/>
</dbReference>
<dbReference type="Pfam" id="PF01380">
    <property type="entry name" value="SIS"/>
    <property type="match status" value="1"/>
</dbReference>
<name>A0A4Y4BAL5_MICMQ</name>
<accession>A0A4Y4BAL5</accession>
<dbReference type="AlphaFoldDB" id="A0A4Y4BAL5"/>
<gene>
    <name evidence="3" type="ORF">MLI01_23650</name>
</gene>
<comment type="caution">
    <text evidence="3">The sequence shown here is derived from an EMBL/GenBank/DDBJ whole genome shotgun (WGS) entry which is preliminary data.</text>
</comment>
<dbReference type="InterPro" id="IPR046348">
    <property type="entry name" value="SIS_dom_sf"/>
</dbReference>
<dbReference type="Gene3D" id="3.40.50.10490">
    <property type="entry name" value="Glucose-6-phosphate isomerase like protein, domain 1"/>
    <property type="match status" value="1"/>
</dbReference>
<protein>
    <recommendedName>
        <fullName evidence="2">SIS domain-containing protein</fullName>
    </recommendedName>
</protein>
<dbReference type="EMBL" id="BJNQ01000017">
    <property type="protein sequence ID" value="GEC76220.1"/>
    <property type="molecule type" value="Genomic_DNA"/>
</dbReference>
<evidence type="ECO:0000259" key="2">
    <source>
        <dbReference type="PROSITE" id="PS51464"/>
    </source>
</evidence>
<feature type="domain" description="SIS" evidence="2">
    <location>
        <begin position="82"/>
        <end position="224"/>
    </location>
</feature>
<proteinExistence type="inferred from homology"/>
<dbReference type="GO" id="GO:0016853">
    <property type="term" value="F:isomerase activity"/>
    <property type="evidence" value="ECO:0007669"/>
    <property type="project" value="InterPro"/>
</dbReference>
<dbReference type="PANTHER" id="PTHR43443:SF1">
    <property type="entry name" value="3-HEXULOSE-6-PHOSPHATE ISOMERASE"/>
    <property type="match status" value="1"/>
</dbReference>
<evidence type="ECO:0000313" key="4">
    <source>
        <dbReference type="Proteomes" id="UP000317410"/>
    </source>
</evidence>
<dbReference type="SUPFAM" id="SSF53697">
    <property type="entry name" value="SIS domain"/>
    <property type="match status" value="1"/>
</dbReference>
<dbReference type="Proteomes" id="UP000317410">
    <property type="component" value="Unassembled WGS sequence"/>
</dbReference>
<sequence length="237" mass="24668">MLLTASTYPANLYLPQWVGPLYRRAGASLPQPGDHGYMTAVDRDVSTPSPPDVTASLSLILEEVRATTDAVMTHRVDDLDNLAETLANARRIFVLGAGRSGITLQMTAMRLMHLGLTVHVVGDVTTPAIGPGDVLLMASGSGTTTSIVRGADAAVKAGAKVAVITTAAASPLAALATAVVVVPAAGKLDRSGTVSAQYAGGLFEQTVMLLGDALFHSLWLRSGQSADELWPRHSNLE</sequence>